<keyword evidence="1" id="KW-1185">Reference proteome</keyword>
<dbReference type="WBParaSite" id="sdigi.contig291.g7123.t1">
    <property type="protein sequence ID" value="sdigi.contig291.g7123.t1"/>
    <property type="gene ID" value="sdigi.contig291.g7123"/>
</dbReference>
<reference evidence="2" key="1">
    <citation type="submission" date="2022-11" db="UniProtKB">
        <authorList>
            <consortium name="WormBaseParasite"/>
        </authorList>
    </citation>
    <scope>IDENTIFICATION</scope>
</reference>
<proteinExistence type="predicted"/>
<dbReference type="AlphaFoldDB" id="A0A915PVK8"/>
<protein>
    <submittedName>
        <fullName evidence="2">Uncharacterized protein</fullName>
    </submittedName>
</protein>
<organism evidence="1 2">
    <name type="scientific">Setaria digitata</name>
    <dbReference type="NCBI Taxonomy" id="48799"/>
    <lineage>
        <taxon>Eukaryota</taxon>
        <taxon>Metazoa</taxon>
        <taxon>Ecdysozoa</taxon>
        <taxon>Nematoda</taxon>
        <taxon>Chromadorea</taxon>
        <taxon>Rhabditida</taxon>
        <taxon>Spirurina</taxon>
        <taxon>Spiruromorpha</taxon>
        <taxon>Filarioidea</taxon>
        <taxon>Setariidae</taxon>
        <taxon>Setaria</taxon>
    </lineage>
</organism>
<name>A0A915PVK8_9BILA</name>
<evidence type="ECO:0000313" key="2">
    <source>
        <dbReference type="WBParaSite" id="sdigi.contig291.g7123.t1"/>
    </source>
</evidence>
<sequence>MKRFGAVKQIVVNVVAVDVSDDNNKVDGGEEDKEHQLVGLGAGGSAYVSIRSWITVFPLDLKFEK</sequence>
<dbReference type="Proteomes" id="UP000887581">
    <property type="component" value="Unplaced"/>
</dbReference>
<evidence type="ECO:0000313" key="1">
    <source>
        <dbReference type="Proteomes" id="UP000887581"/>
    </source>
</evidence>
<accession>A0A915PVK8</accession>